<dbReference type="AlphaFoldDB" id="A0A916U2D1"/>
<dbReference type="GO" id="GO:0016740">
    <property type="term" value="F:transferase activity"/>
    <property type="evidence" value="ECO:0007669"/>
    <property type="project" value="UniProtKB-KW"/>
</dbReference>
<dbReference type="InterPro" id="IPR023606">
    <property type="entry name" value="CoA-Trfase_III_dom_1_sf"/>
</dbReference>
<evidence type="ECO:0000256" key="1">
    <source>
        <dbReference type="ARBA" id="ARBA00022679"/>
    </source>
</evidence>
<dbReference type="Gene3D" id="3.40.50.10540">
    <property type="entry name" value="Crotonobetainyl-coa:carnitine coa-transferase, domain 1"/>
    <property type="match status" value="1"/>
</dbReference>
<evidence type="ECO:0008006" key="4">
    <source>
        <dbReference type="Google" id="ProtNLM"/>
    </source>
</evidence>
<gene>
    <name evidence="2" type="ORF">GCM10010994_15620</name>
</gene>
<dbReference type="Pfam" id="PF02515">
    <property type="entry name" value="CoA_transf_3"/>
    <property type="match status" value="1"/>
</dbReference>
<dbReference type="RefSeq" id="WP_188608553.1">
    <property type="nucleotide sequence ID" value="NZ_BMGG01000002.1"/>
</dbReference>
<dbReference type="PANTHER" id="PTHR48228:SF6">
    <property type="entry name" value="L-CARNITINE COA-TRANSFERASE"/>
    <property type="match status" value="1"/>
</dbReference>
<protein>
    <recommendedName>
        <fullName evidence="4">CoA transferase</fullName>
    </recommendedName>
</protein>
<dbReference type="InterPro" id="IPR050509">
    <property type="entry name" value="CoA-transferase_III"/>
</dbReference>
<evidence type="ECO:0000313" key="3">
    <source>
        <dbReference type="Proteomes" id="UP000637002"/>
    </source>
</evidence>
<reference evidence="2" key="1">
    <citation type="journal article" date="2014" name="Int. J. Syst. Evol. Microbiol.">
        <title>Complete genome sequence of Corynebacterium casei LMG S-19264T (=DSM 44701T), isolated from a smear-ripened cheese.</title>
        <authorList>
            <consortium name="US DOE Joint Genome Institute (JGI-PGF)"/>
            <person name="Walter F."/>
            <person name="Albersmeier A."/>
            <person name="Kalinowski J."/>
            <person name="Ruckert C."/>
        </authorList>
    </citation>
    <scope>NUCLEOTIDE SEQUENCE</scope>
    <source>
        <strain evidence="2">CGMCC 1.12919</strain>
    </source>
</reference>
<organism evidence="2 3">
    <name type="scientific">Chelatococcus reniformis</name>
    <dbReference type="NCBI Taxonomy" id="1494448"/>
    <lineage>
        <taxon>Bacteria</taxon>
        <taxon>Pseudomonadati</taxon>
        <taxon>Pseudomonadota</taxon>
        <taxon>Alphaproteobacteria</taxon>
        <taxon>Hyphomicrobiales</taxon>
        <taxon>Chelatococcaceae</taxon>
        <taxon>Chelatococcus</taxon>
    </lineage>
</organism>
<evidence type="ECO:0000313" key="2">
    <source>
        <dbReference type="EMBL" id="GGC57510.1"/>
    </source>
</evidence>
<dbReference type="Gene3D" id="3.30.1540.10">
    <property type="entry name" value="formyl-coa transferase, domain 3"/>
    <property type="match status" value="1"/>
</dbReference>
<sequence length="403" mass="42745">MTGMKPLGDLKVLDLAWVVAGPAIGRALADYGATVVRVESSVRIETARLMGPYPGGKSDPQRCALYDTYNSGKLGLALDLGQPAGREVVRDLARWADVLVESFAPGRMALWGLGPETLRADNPRLIGVSTSLMGQTGPLRSFAGFGNMGAAMAGYQLLVGREGALPVGPFGPYTDFVGPRFGLVALLAALEHRRLTGEGCWLDISQAEAGVQFLAPQVAHGAATGRFPAAAGNRDPQFAPHGVFPCQGDDEWVAIVARTDAEWSRLAALMGGDALDAAFATLAGRKDQEQRLEAIVAAWTRRRHAHDVEGALQALGVPAHQASTSADIVADPQLAAREHFVHLPHELGGESIVDASRYRLSETPATYDRAAPHFGRDAGYVLGDLLGYDAGRIEKLNEAGVLR</sequence>
<accession>A0A916U2D1</accession>
<dbReference type="PANTHER" id="PTHR48228">
    <property type="entry name" value="SUCCINYL-COA--D-CITRAMALATE COA-TRANSFERASE"/>
    <property type="match status" value="1"/>
</dbReference>
<keyword evidence="3" id="KW-1185">Reference proteome</keyword>
<dbReference type="InterPro" id="IPR044855">
    <property type="entry name" value="CoA-Trfase_III_dom3_sf"/>
</dbReference>
<dbReference type="EMBL" id="BMGG01000002">
    <property type="protein sequence ID" value="GGC57510.1"/>
    <property type="molecule type" value="Genomic_DNA"/>
</dbReference>
<proteinExistence type="predicted"/>
<dbReference type="Proteomes" id="UP000637002">
    <property type="component" value="Unassembled WGS sequence"/>
</dbReference>
<name>A0A916U2D1_9HYPH</name>
<comment type="caution">
    <text evidence="2">The sequence shown here is derived from an EMBL/GenBank/DDBJ whole genome shotgun (WGS) entry which is preliminary data.</text>
</comment>
<reference evidence="2" key="2">
    <citation type="submission" date="2020-09" db="EMBL/GenBank/DDBJ databases">
        <authorList>
            <person name="Sun Q."/>
            <person name="Zhou Y."/>
        </authorList>
    </citation>
    <scope>NUCLEOTIDE SEQUENCE</scope>
    <source>
        <strain evidence="2">CGMCC 1.12919</strain>
    </source>
</reference>
<keyword evidence="1" id="KW-0808">Transferase</keyword>
<dbReference type="InterPro" id="IPR003673">
    <property type="entry name" value="CoA-Trfase_fam_III"/>
</dbReference>
<dbReference type="SUPFAM" id="SSF89796">
    <property type="entry name" value="CoA-transferase family III (CaiB/BaiF)"/>
    <property type="match status" value="1"/>
</dbReference>